<dbReference type="FunFam" id="3.10.129.10:FF:000004">
    <property type="entry name" value="Tol-pal system-associated acyl-CoA thioesterase"/>
    <property type="match status" value="1"/>
</dbReference>
<evidence type="ECO:0000259" key="3">
    <source>
        <dbReference type="Pfam" id="PF03061"/>
    </source>
</evidence>
<dbReference type="Proteomes" id="UP000267187">
    <property type="component" value="Unassembled WGS sequence"/>
</dbReference>
<sequence length="150" mass="17164">MRPVWHINISASLGWVQMASTSSEFRIYIEDTDAGGIVYYVNYLKFMERARTEFMRSLGFNKTAIWDESMFVVHRVEVDYKAPARLDDTIVVTARPIEIGRVTVVFEQTVTRAGELLCSGIVKVASVHGQTMKPTRLNGELYKRLKEEVK</sequence>
<keyword evidence="5" id="KW-1185">Reference proteome</keyword>
<dbReference type="PANTHER" id="PTHR31793">
    <property type="entry name" value="4-HYDROXYBENZOYL-COA THIOESTERASE FAMILY MEMBER"/>
    <property type="match status" value="1"/>
</dbReference>
<reference evidence="4 5" key="1">
    <citation type="submission" date="2018-10" db="EMBL/GenBank/DDBJ databases">
        <title>Genomic Encyclopedia of Type Strains, Phase IV (KMG-IV): sequencing the most valuable type-strain genomes for metagenomic binning, comparative biology and taxonomic classification.</title>
        <authorList>
            <person name="Goeker M."/>
        </authorList>
    </citation>
    <scope>NUCLEOTIDE SEQUENCE [LARGE SCALE GENOMIC DNA]</scope>
    <source>
        <strain evidence="4 5">DSM 25080</strain>
    </source>
</reference>
<dbReference type="InterPro" id="IPR050563">
    <property type="entry name" value="4-hydroxybenzoyl-CoA_TE"/>
</dbReference>
<keyword evidence="2" id="KW-0378">Hydrolase</keyword>
<dbReference type="PANTHER" id="PTHR31793:SF37">
    <property type="entry name" value="ACYL-COA THIOESTER HYDROLASE YBGC"/>
    <property type="match status" value="1"/>
</dbReference>
<dbReference type="CDD" id="cd00586">
    <property type="entry name" value="4HBT"/>
    <property type="match status" value="1"/>
</dbReference>
<accession>A0A3M0AA43</accession>
<comment type="similarity">
    <text evidence="1">Belongs to the 4-hydroxybenzoyl-CoA thioesterase family.</text>
</comment>
<dbReference type="InterPro" id="IPR014166">
    <property type="entry name" value="Tol-Pal_acyl-CoA_thioesterase"/>
</dbReference>
<dbReference type="EMBL" id="REFJ01000004">
    <property type="protein sequence ID" value="RMA79255.1"/>
    <property type="molecule type" value="Genomic_DNA"/>
</dbReference>
<feature type="domain" description="Thioesterase" evidence="3">
    <location>
        <begin position="35"/>
        <end position="118"/>
    </location>
</feature>
<proteinExistence type="inferred from homology"/>
<evidence type="ECO:0000256" key="2">
    <source>
        <dbReference type="ARBA" id="ARBA00022801"/>
    </source>
</evidence>
<dbReference type="NCBIfam" id="TIGR00051">
    <property type="entry name" value="YbgC/FadM family acyl-CoA thioesterase"/>
    <property type="match status" value="1"/>
</dbReference>
<name>A0A3M0AA43_9GAMM</name>
<organism evidence="4 5">
    <name type="scientific">Umboniibacter marinipuniceus</name>
    <dbReference type="NCBI Taxonomy" id="569599"/>
    <lineage>
        <taxon>Bacteria</taxon>
        <taxon>Pseudomonadati</taxon>
        <taxon>Pseudomonadota</taxon>
        <taxon>Gammaproteobacteria</taxon>
        <taxon>Cellvibrionales</taxon>
        <taxon>Cellvibrionaceae</taxon>
        <taxon>Umboniibacter</taxon>
    </lineage>
</organism>
<comment type="caution">
    <text evidence="4">The sequence shown here is derived from an EMBL/GenBank/DDBJ whole genome shotgun (WGS) entry which is preliminary data.</text>
</comment>
<dbReference type="GO" id="GO:0047617">
    <property type="term" value="F:fatty acyl-CoA hydrolase activity"/>
    <property type="evidence" value="ECO:0007669"/>
    <property type="project" value="TreeGrafter"/>
</dbReference>
<dbReference type="Gene3D" id="3.10.129.10">
    <property type="entry name" value="Hotdog Thioesterase"/>
    <property type="match status" value="1"/>
</dbReference>
<dbReference type="Pfam" id="PF03061">
    <property type="entry name" value="4HBT"/>
    <property type="match status" value="1"/>
</dbReference>
<protein>
    <submittedName>
        <fullName evidence="4">4-hydroxybenzoyl-CoA thioesterase</fullName>
    </submittedName>
</protein>
<dbReference type="AlphaFoldDB" id="A0A3M0AA43"/>
<dbReference type="InterPro" id="IPR006683">
    <property type="entry name" value="Thioestr_dom"/>
</dbReference>
<evidence type="ECO:0000313" key="4">
    <source>
        <dbReference type="EMBL" id="RMA79255.1"/>
    </source>
</evidence>
<dbReference type="PIRSF" id="PIRSF003230">
    <property type="entry name" value="YbgC"/>
    <property type="match status" value="1"/>
</dbReference>
<dbReference type="SUPFAM" id="SSF54637">
    <property type="entry name" value="Thioesterase/thiol ester dehydrase-isomerase"/>
    <property type="match status" value="1"/>
</dbReference>
<evidence type="ECO:0000313" key="5">
    <source>
        <dbReference type="Proteomes" id="UP000267187"/>
    </source>
</evidence>
<dbReference type="NCBIfam" id="TIGR02799">
    <property type="entry name" value="thio_ybgC"/>
    <property type="match status" value="1"/>
</dbReference>
<gene>
    <name evidence="4" type="ORF">DFR27_1694</name>
</gene>
<evidence type="ECO:0000256" key="1">
    <source>
        <dbReference type="ARBA" id="ARBA00005953"/>
    </source>
</evidence>
<dbReference type="InterPro" id="IPR006684">
    <property type="entry name" value="YbgC/YbaW"/>
</dbReference>
<dbReference type="InterPro" id="IPR029069">
    <property type="entry name" value="HotDog_dom_sf"/>
</dbReference>